<dbReference type="EMBL" id="OB717100">
    <property type="protein sequence ID" value="CAD7239151.1"/>
    <property type="molecule type" value="Genomic_DNA"/>
</dbReference>
<name>A0A7R8WYE8_9CRUS</name>
<dbReference type="InterPro" id="IPR051225">
    <property type="entry name" value="NAD(P)_epim/dehydratase"/>
</dbReference>
<dbReference type="GO" id="GO:0006567">
    <property type="term" value="P:L-threonine catabolic process"/>
    <property type="evidence" value="ECO:0007669"/>
    <property type="project" value="TreeGrafter"/>
</dbReference>
<accession>A0A7R8WYE8</accession>
<reference evidence="2" key="1">
    <citation type="submission" date="2020-11" db="EMBL/GenBank/DDBJ databases">
        <authorList>
            <person name="Tran Van P."/>
        </authorList>
    </citation>
    <scope>NUCLEOTIDE SEQUENCE</scope>
</reference>
<comment type="similarity">
    <text evidence="1">Belongs to the NAD(P)-dependent epimerase/dehydratase family.</text>
</comment>
<dbReference type="OrthoDB" id="10058185at2759"/>
<feature type="non-terminal residue" evidence="2">
    <location>
        <position position="90"/>
    </location>
</feature>
<dbReference type="PANTHER" id="PTHR42687:SF1">
    <property type="entry name" value="L-THREONINE 3-DEHYDROGENASE, MITOCHONDRIAL"/>
    <property type="match status" value="1"/>
</dbReference>
<evidence type="ECO:0000313" key="2">
    <source>
        <dbReference type="EMBL" id="CAD7239151.1"/>
    </source>
</evidence>
<dbReference type="SUPFAM" id="SSF51735">
    <property type="entry name" value="NAD(P)-binding Rossmann-fold domains"/>
    <property type="match status" value="1"/>
</dbReference>
<evidence type="ECO:0000256" key="1">
    <source>
        <dbReference type="ARBA" id="ARBA00007637"/>
    </source>
</evidence>
<dbReference type="InterPro" id="IPR036291">
    <property type="entry name" value="NAD(P)-bd_dom_sf"/>
</dbReference>
<organism evidence="2">
    <name type="scientific">Cyprideis torosa</name>
    <dbReference type="NCBI Taxonomy" id="163714"/>
    <lineage>
        <taxon>Eukaryota</taxon>
        <taxon>Metazoa</taxon>
        <taxon>Ecdysozoa</taxon>
        <taxon>Arthropoda</taxon>
        <taxon>Crustacea</taxon>
        <taxon>Oligostraca</taxon>
        <taxon>Ostracoda</taxon>
        <taxon>Podocopa</taxon>
        <taxon>Podocopida</taxon>
        <taxon>Cytherocopina</taxon>
        <taxon>Cytheroidea</taxon>
        <taxon>Cytherideidae</taxon>
        <taxon>Cyprideis</taxon>
    </lineage>
</organism>
<dbReference type="PANTHER" id="PTHR42687">
    <property type="entry name" value="L-THREONINE 3-DEHYDROGENASE"/>
    <property type="match status" value="1"/>
</dbReference>
<dbReference type="AlphaFoldDB" id="A0A7R8WYE8"/>
<gene>
    <name evidence="2" type="ORF">CTOB1V02_LOCUS16966</name>
</gene>
<proteinExistence type="inferred from homology"/>
<sequence>MYMPDAIRGTIEIMEAPADKVKLRSGYNFAAFSFDPETLAASIKKHIPNFTIDYAPDFRQHIAEGWPQSIDDTVAREHWGWKPEFTLDKM</sequence>
<dbReference type="Gene3D" id="3.40.50.720">
    <property type="entry name" value="NAD(P)-binding Rossmann-like Domain"/>
    <property type="match status" value="1"/>
</dbReference>
<protein>
    <submittedName>
        <fullName evidence="2">Uncharacterized protein</fullName>
    </submittedName>
</protein>
<dbReference type="GO" id="GO:0008743">
    <property type="term" value="F:L-threonine 3-dehydrogenase activity"/>
    <property type="evidence" value="ECO:0007669"/>
    <property type="project" value="TreeGrafter"/>
</dbReference>